<sequence>MASAAALILSGAPCLAGPCTKAIDTAQAQVDARIEARAAAGPAGVESTGALLHHQPTPESLAAAEAKLGEGKKIDAALDALSHARKADQAGNSAACEKALTDVQHALGQ</sequence>
<name>A0A931BS11_9HYPH</name>
<dbReference type="AlphaFoldDB" id="A0A931BS11"/>
<evidence type="ECO:0000313" key="2">
    <source>
        <dbReference type="Proteomes" id="UP000599312"/>
    </source>
</evidence>
<gene>
    <name evidence="1" type="ORF">I2H38_12320</name>
</gene>
<keyword evidence="2" id="KW-1185">Reference proteome</keyword>
<dbReference type="Proteomes" id="UP000599312">
    <property type="component" value="Unassembled WGS sequence"/>
</dbReference>
<reference evidence="1" key="1">
    <citation type="submission" date="2020-11" db="EMBL/GenBank/DDBJ databases">
        <authorList>
            <person name="Kim M.K."/>
        </authorList>
    </citation>
    <scope>NUCLEOTIDE SEQUENCE</scope>
    <source>
        <strain evidence="1">BT350</strain>
    </source>
</reference>
<evidence type="ECO:0000313" key="1">
    <source>
        <dbReference type="EMBL" id="MBF9234165.1"/>
    </source>
</evidence>
<accession>A0A931BS11</accession>
<proteinExistence type="predicted"/>
<dbReference type="EMBL" id="JADQDO010000005">
    <property type="protein sequence ID" value="MBF9234165.1"/>
    <property type="molecule type" value="Genomic_DNA"/>
</dbReference>
<organism evidence="1 2">
    <name type="scientific">Microvirga alba</name>
    <dbReference type="NCBI Taxonomy" id="2791025"/>
    <lineage>
        <taxon>Bacteria</taxon>
        <taxon>Pseudomonadati</taxon>
        <taxon>Pseudomonadota</taxon>
        <taxon>Alphaproteobacteria</taxon>
        <taxon>Hyphomicrobiales</taxon>
        <taxon>Methylobacteriaceae</taxon>
        <taxon>Microvirga</taxon>
    </lineage>
</organism>
<comment type="caution">
    <text evidence="1">The sequence shown here is derived from an EMBL/GenBank/DDBJ whole genome shotgun (WGS) entry which is preliminary data.</text>
</comment>
<protein>
    <submittedName>
        <fullName evidence="1">Uncharacterized protein</fullName>
    </submittedName>
</protein>